<organism evidence="2 3">
    <name type="scientific">Puccinia striiformis</name>
    <dbReference type="NCBI Taxonomy" id="27350"/>
    <lineage>
        <taxon>Eukaryota</taxon>
        <taxon>Fungi</taxon>
        <taxon>Dikarya</taxon>
        <taxon>Basidiomycota</taxon>
        <taxon>Pucciniomycotina</taxon>
        <taxon>Pucciniomycetes</taxon>
        <taxon>Pucciniales</taxon>
        <taxon>Pucciniaceae</taxon>
        <taxon>Puccinia</taxon>
    </lineage>
</organism>
<dbReference type="VEuPathDB" id="FungiDB:PSTT_00088"/>
<feature type="region of interest" description="Disordered" evidence="1">
    <location>
        <begin position="490"/>
        <end position="532"/>
    </location>
</feature>
<sequence>MRLDQSLRRLTSLAIATSISLKSSISATAFDVAPEAIELTKSDTGLELSPNAKQIFKPNPMDAEAHLKTSRMRYDELHVKIQKSVTEGKLIHVEDGEGDDLWQNILGVRKGMTPNKVFLHGGYWKVREECANIMWDHVVNTFGIEKPEIMTLHGSTHGSLQAFDHAEGGGLIEPSVIKDLQQSSLDLGHEDYVKKVDKAHQSLRETLNNNDFTTIALKTAPAGLVDIIEEFKDKLAIIWAGPVERAPRLSSWETKYNYYQAPEEGDKLLDMKVPIVIVSPWMGNARMNSIVDKEFMPRYRSLLPKDAPYVPTDDSFPGFNNLANIQNPNAKFSNYVFHLADGLRDQITTSAHEKGAVYDKEVEDLLSKNLGREELEKGLEAINMKRSRLHLGHRWITLSQLNTKDKTFREFCPVDHAVQLVTDPGMKDSVKEVIEVEMKRPDKFNNEYAIDVRPKQGSNVYIISQMDSGLLEEEVQSMVGWMADGEKPMDLLQAESTKTHSRELDATSSESDAPVAKRRRLTETVRQNPPEP</sequence>
<gene>
    <name evidence="2" type="ORF">PSTT_00088</name>
</gene>
<evidence type="ECO:0000256" key="1">
    <source>
        <dbReference type="SAM" id="MobiDB-lite"/>
    </source>
</evidence>
<dbReference type="Proteomes" id="UP000239156">
    <property type="component" value="Unassembled WGS sequence"/>
</dbReference>
<name>A0A2S4W8D5_9BASI</name>
<comment type="caution">
    <text evidence="2">The sequence shown here is derived from an EMBL/GenBank/DDBJ whole genome shotgun (WGS) entry which is preliminary data.</text>
</comment>
<evidence type="ECO:0000313" key="3">
    <source>
        <dbReference type="Proteomes" id="UP000239156"/>
    </source>
</evidence>
<reference evidence="2" key="1">
    <citation type="submission" date="2017-12" db="EMBL/GenBank/DDBJ databases">
        <title>Gene loss provides genomic basis for host adaptation in cereal stripe rust fungi.</title>
        <authorList>
            <person name="Xia C."/>
        </authorList>
    </citation>
    <scope>NUCLEOTIDE SEQUENCE [LARGE SCALE GENOMIC DNA]</scope>
    <source>
        <strain evidence="2">93-210</strain>
    </source>
</reference>
<dbReference type="VEuPathDB" id="FungiDB:PSHT_01384"/>
<keyword evidence="3" id="KW-1185">Reference proteome</keyword>
<protein>
    <submittedName>
        <fullName evidence="2">Uncharacterized protein</fullName>
    </submittedName>
</protein>
<dbReference type="AlphaFoldDB" id="A0A2S4W8D5"/>
<evidence type="ECO:0000313" key="2">
    <source>
        <dbReference type="EMBL" id="POW18032.1"/>
    </source>
</evidence>
<dbReference type="EMBL" id="PKSL01000001">
    <property type="protein sequence ID" value="POW18032.1"/>
    <property type="molecule type" value="Genomic_DNA"/>
</dbReference>
<proteinExistence type="predicted"/>
<accession>A0A2S4W8D5</accession>